<evidence type="ECO:0000313" key="2">
    <source>
        <dbReference type="EMBL" id="MCU9839931.1"/>
    </source>
</evidence>
<reference evidence="2 3" key="1">
    <citation type="submission" date="2022-10" db="EMBL/GenBank/DDBJ databases">
        <title>Ruegeria sp. nov., isolated from ocean surface water.</title>
        <authorList>
            <person name="He W."/>
            <person name="Wang L."/>
            <person name="Zhang D.-F."/>
        </authorList>
    </citation>
    <scope>NUCLEOTIDE SEQUENCE [LARGE SCALE GENOMIC DNA]</scope>
    <source>
        <strain evidence="2 3">WL0004</strain>
    </source>
</reference>
<name>A0ABT2WVK0_9RHOB</name>
<dbReference type="Proteomes" id="UP001321014">
    <property type="component" value="Unassembled WGS sequence"/>
</dbReference>
<organism evidence="2 3">
    <name type="scientific">Ruegeria marisflavi</name>
    <dbReference type="NCBI Taxonomy" id="2984152"/>
    <lineage>
        <taxon>Bacteria</taxon>
        <taxon>Pseudomonadati</taxon>
        <taxon>Pseudomonadota</taxon>
        <taxon>Alphaproteobacteria</taxon>
        <taxon>Rhodobacterales</taxon>
        <taxon>Roseobacteraceae</taxon>
        <taxon>Ruegeria</taxon>
    </lineage>
</organism>
<keyword evidence="3" id="KW-1185">Reference proteome</keyword>
<dbReference type="EMBL" id="JAOVQN010000024">
    <property type="protein sequence ID" value="MCU9839931.1"/>
    <property type="molecule type" value="Genomic_DNA"/>
</dbReference>
<accession>A0ABT2WVK0</accession>
<feature type="region of interest" description="Disordered" evidence="1">
    <location>
        <begin position="202"/>
        <end position="224"/>
    </location>
</feature>
<feature type="region of interest" description="Disordered" evidence="1">
    <location>
        <begin position="765"/>
        <end position="785"/>
    </location>
</feature>
<evidence type="ECO:0000313" key="3">
    <source>
        <dbReference type="Proteomes" id="UP001321014"/>
    </source>
</evidence>
<evidence type="ECO:0000256" key="1">
    <source>
        <dbReference type="SAM" id="MobiDB-lite"/>
    </source>
</evidence>
<sequence length="842" mass="95900">MFALVRNPRIFFRDHSKLREISAFWSEKRLEAEPRRSEVPMAGLATFNFKLSQLYPGSGEHMLNTCSNPDCSNFGQPMTERAERRELWRSKRPDLTPEQLKLFETNGPGAYKLAGSKGKHLRVSSSFQFEHNPHEWSDQRTIQCLGQTRDGAPCKSGFSILSPVHLEEEIDRLRNYNGVLDGPACGACGIRLLDKPDEFALNGTHERTKDRDGKPTKKKAAPKSIRVVHKPCKGKKGARFSVSLPHAGQKNTADNLRILAAILNSAGIIDIQRTLSIATGKSIGMSRIYDRIAWFEEVYLAYEREMLRRWKAKVEKSGELIEHRLSHDDMVLTVNWETAADRRNTQLNCAVTADARSGYVYRLDVDFDPRVAPLDVFNSTYLNEDGQPQNLSQEYPGSKVASAPKFSWQRPTGRFHESQFFGACVNEIRAFQIRAKRRMPKKTKDQQDERKEIIDRTNGMITKIREISEGWFGFPFNDTDERGSFKGVTTRDTYTKGAHFALLKEMLPYGSIVLTTEQEATLPPLLPHIFDQEIRENRFTWLAMSFNKKATKPERQRLVNGYRRARKKFRDQGLYDGRFSPDMDEQAITEAYIASGLSTALRGTSSPFQISNYKTKSFPSLWVKSPTEASGEISKVVGFPIVPRPFRQSLKRIPYDQEQLDVDLRAELSPLVYKATLQPVSSFMNSLRTRLSVADRADSGGARVGGSYIQGAIFKPKILVSILNIYRVHYNFFEERSYACPYAEIDDLIDPPVMIQRGMPIPGTDEFIDLPPKPKRMPAKKTPAMRHGMDAFTKKKDGSETPPDLYRVLYRPWLYMGTKLGARFERSRKTGKSKKVLSEKQA</sequence>
<comment type="caution">
    <text evidence="2">The sequence shown here is derived from an EMBL/GenBank/DDBJ whole genome shotgun (WGS) entry which is preliminary data.</text>
</comment>
<proteinExistence type="predicted"/>
<feature type="compositionally biased region" description="Basic and acidic residues" evidence="1">
    <location>
        <begin position="202"/>
        <end position="215"/>
    </location>
</feature>
<protein>
    <submittedName>
        <fullName evidence="2">Uncharacterized protein</fullName>
    </submittedName>
</protein>
<gene>
    <name evidence="2" type="ORF">OEZ49_19340</name>
</gene>